<name>A0A7T0KNC2_9CORY</name>
<accession>A0A7T0KNC2</accession>
<keyword evidence="4 11" id="KW-0808">Transferase</keyword>
<evidence type="ECO:0000313" key="12">
    <source>
        <dbReference type="Proteomes" id="UP000594586"/>
    </source>
</evidence>
<evidence type="ECO:0000256" key="8">
    <source>
        <dbReference type="ARBA" id="ARBA00038120"/>
    </source>
</evidence>
<dbReference type="Pfam" id="PF00535">
    <property type="entry name" value="Glycos_transf_2"/>
    <property type="match status" value="1"/>
</dbReference>
<evidence type="ECO:0000256" key="3">
    <source>
        <dbReference type="ARBA" id="ARBA00022676"/>
    </source>
</evidence>
<evidence type="ECO:0000256" key="2">
    <source>
        <dbReference type="ARBA" id="ARBA00022475"/>
    </source>
</evidence>
<protein>
    <recommendedName>
        <fullName evidence="9">4,4'-diaponeurosporenoate glycosyltransferase</fullName>
    </recommendedName>
</protein>
<dbReference type="AlphaFoldDB" id="A0A7T0KNC2"/>
<evidence type="ECO:0000256" key="5">
    <source>
        <dbReference type="ARBA" id="ARBA00023136"/>
    </source>
</evidence>
<evidence type="ECO:0000313" key="11">
    <source>
        <dbReference type="EMBL" id="QPK83888.1"/>
    </source>
</evidence>
<dbReference type="InterPro" id="IPR029044">
    <property type="entry name" value="Nucleotide-diphossugar_trans"/>
</dbReference>
<comment type="pathway">
    <text evidence="7">Carotenoid biosynthesis; staphyloxanthin biosynthesis; staphyloxanthin from farnesyl diphosphate: step 4/5.</text>
</comment>
<comment type="similarity">
    <text evidence="8">Belongs to the glycosyltransferase 2 family. CrtQ subfamily.</text>
</comment>
<keyword evidence="3" id="KW-0328">Glycosyltransferase</keyword>
<evidence type="ECO:0000256" key="6">
    <source>
        <dbReference type="ARBA" id="ARBA00037281"/>
    </source>
</evidence>
<evidence type="ECO:0000256" key="9">
    <source>
        <dbReference type="ARBA" id="ARBA00040345"/>
    </source>
</evidence>
<evidence type="ECO:0000259" key="10">
    <source>
        <dbReference type="Pfam" id="PF00535"/>
    </source>
</evidence>
<comment type="function">
    <text evidence="6">Catalyzes the glycosylation of 4,4'-diaponeurosporenoate, i.e. the esterification of glucose at the C1'' position with the carboxyl group of 4,4'-diaponeurosporenic acid, to form glycosyl-4,4'-diaponeurosporenoate. This is a step in the biosynthesis of staphyloxanthin, an orange pigment present in most staphylococci strains.</text>
</comment>
<dbReference type="KEGG" id="cqn:G7Y29_03595"/>
<dbReference type="PANTHER" id="PTHR43646">
    <property type="entry name" value="GLYCOSYLTRANSFERASE"/>
    <property type="match status" value="1"/>
</dbReference>
<sequence length="248" mass="27528">MSAPTIGLVIPCLNDAHLLAPCLDSVSRQVRPFDCVIVVDNGSTDDTAAVARSRGAVVVTEARRGVTWASHAGYDEAAARGLDLIVRVDADVLVDRRFSLQWLQAWDEVSRRGGKKVVGMAGAALFDVPGWRGRFISALYLRAFRYSVGSALGHAPFFGTNCSLTTQWWRDIRGSVDSSDTESHDDIQMSFAVRPHETVLFRPEITLHTDDRALRGARQLARRFSRGMHSMRQGFKLSPPQHRLIERV</sequence>
<comment type="subcellular location">
    <subcellularLocation>
        <location evidence="1">Cell membrane</location>
    </subcellularLocation>
</comment>
<dbReference type="InterPro" id="IPR001173">
    <property type="entry name" value="Glyco_trans_2-like"/>
</dbReference>
<proteinExistence type="inferred from homology"/>
<keyword evidence="12" id="KW-1185">Reference proteome</keyword>
<keyword evidence="2" id="KW-1003">Cell membrane</keyword>
<dbReference type="RefSeq" id="WP_165002025.1">
    <property type="nucleotide sequence ID" value="NZ_CP064955.1"/>
</dbReference>
<dbReference type="Proteomes" id="UP000594586">
    <property type="component" value="Chromosome"/>
</dbReference>
<feature type="domain" description="Glycosyltransferase 2-like" evidence="10">
    <location>
        <begin position="9"/>
        <end position="98"/>
    </location>
</feature>
<dbReference type="SUPFAM" id="SSF53448">
    <property type="entry name" value="Nucleotide-diphospho-sugar transferases"/>
    <property type="match status" value="1"/>
</dbReference>
<organism evidence="11 12">
    <name type="scientific">Corynebacterium qintianiae</name>
    <dbReference type="NCBI Taxonomy" id="2709392"/>
    <lineage>
        <taxon>Bacteria</taxon>
        <taxon>Bacillati</taxon>
        <taxon>Actinomycetota</taxon>
        <taxon>Actinomycetes</taxon>
        <taxon>Mycobacteriales</taxon>
        <taxon>Corynebacteriaceae</taxon>
        <taxon>Corynebacterium</taxon>
    </lineage>
</organism>
<dbReference type="GO" id="GO:0005886">
    <property type="term" value="C:plasma membrane"/>
    <property type="evidence" value="ECO:0007669"/>
    <property type="project" value="UniProtKB-SubCell"/>
</dbReference>
<evidence type="ECO:0000256" key="7">
    <source>
        <dbReference type="ARBA" id="ARBA00037904"/>
    </source>
</evidence>
<reference evidence="11 12" key="1">
    <citation type="submission" date="2020-11" db="EMBL/GenBank/DDBJ databases">
        <title>Corynebacterium sp. MC1420.</title>
        <authorList>
            <person name="Zhou J."/>
        </authorList>
    </citation>
    <scope>NUCLEOTIDE SEQUENCE [LARGE SCALE GENOMIC DNA]</scope>
    <source>
        <strain evidence="11 12">MC1420</strain>
    </source>
</reference>
<evidence type="ECO:0000256" key="1">
    <source>
        <dbReference type="ARBA" id="ARBA00004236"/>
    </source>
</evidence>
<dbReference type="Gene3D" id="3.90.550.10">
    <property type="entry name" value="Spore Coat Polysaccharide Biosynthesis Protein SpsA, Chain A"/>
    <property type="match status" value="1"/>
</dbReference>
<dbReference type="EMBL" id="CP064955">
    <property type="protein sequence ID" value="QPK83888.1"/>
    <property type="molecule type" value="Genomic_DNA"/>
</dbReference>
<dbReference type="CDD" id="cd00761">
    <property type="entry name" value="Glyco_tranf_GTA_type"/>
    <property type="match status" value="1"/>
</dbReference>
<keyword evidence="5" id="KW-0472">Membrane</keyword>
<evidence type="ECO:0000256" key="4">
    <source>
        <dbReference type="ARBA" id="ARBA00022679"/>
    </source>
</evidence>
<dbReference type="GO" id="GO:0016757">
    <property type="term" value="F:glycosyltransferase activity"/>
    <property type="evidence" value="ECO:0007669"/>
    <property type="project" value="UniProtKB-KW"/>
</dbReference>
<dbReference type="PANTHER" id="PTHR43646:SF2">
    <property type="entry name" value="GLYCOSYLTRANSFERASE 2-LIKE DOMAIN-CONTAINING PROTEIN"/>
    <property type="match status" value="1"/>
</dbReference>
<gene>
    <name evidence="11" type="ORF">G7Y29_03595</name>
</gene>